<evidence type="ECO:0000313" key="1">
    <source>
        <dbReference type="EMBL" id="QDT96491.1"/>
    </source>
</evidence>
<name>A0A517VU08_9PLAN</name>
<protein>
    <submittedName>
        <fullName evidence="1">Uncharacterized protein</fullName>
    </submittedName>
</protein>
<dbReference type="Proteomes" id="UP000318704">
    <property type="component" value="Chromosome"/>
</dbReference>
<dbReference type="EMBL" id="CP037920">
    <property type="protein sequence ID" value="QDT96491.1"/>
    <property type="molecule type" value="Genomic_DNA"/>
</dbReference>
<evidence type="ECO:0000313" key="2">
    <source>
        <dbReference type="Proteomes" id="UP000318704"/>
    </source>
</evidence>
<dbReference type="AlphaFoldDB" id="A0A517VU08"/>
<sequence>MSDSSPILVAPLFREISGKLVALLQSLNAEEWHQPTSSSQRNVKDIATHLLDGSLRRLSVQRDGYMSPDGFSEPQPDESLLDFLNRLNTEWETGTRRLSPQVLVSLIEWADAQLADLFESLDPFGPAIFPVAWAGESESLNWMDVARDYTEKWHHTQQIFDATGHSCTIIERRLFHPCLDIFMRALPFTFRTINKPDASLLKVEITGNAGGHWFLLRQAGEWVQVSKETGTPTARFIISQDSAWKLFTKRLDRKTALSRFPDIQIEGDVELGSHVLDMVSVMA</sequence>
<organism evidence="1 2">
    <name type="scientific">Gimesia aquarii</name>
    <dbReference type="NCBI Taxonomy" id="2527964"/>
    <lineage>
        <taxon>Bacteria</taxon>
        <taxon>Pseudomonadati</taxon>
        <taxon>Planctomycetota</taxon>
        <taxon>Planctomycetia</taxon>
        <taxon>Planctomycetales</taxon>
        <taxon>Planctomycetaceae</taxon>
        <taxon>Gimesia</taxon>
    </lineage>
</organism>
<dbReference type="KEGG" id="gaw:V144x_19480"/>
<dbReference type="Gene3D" id="1.20.120.450">
    <property type="entry name" value="dinb family like domain"/>
    <property type="match status" value="1"/>
</dbReference>
<reference evidence="1 2" key="1">
    <citation type="submission" date="2019-03" db="EMBL/GenBank/DDBJ databases">
        <title>Deep-cultivation of Planctomycetes and their phenomic and genomic characterization uncovers novel biology.</title>
        <authorList>
            <person name="Wiegand S."/>
            <person name="Jogler M."/>
            <person name="Boedeker C."/>
            <person name="Pinto D."/>
            <person name="Vollmers J."/>
            <person name="Rivas-Marin E."/>
            <person name="Kohn T."/>
            <person name="Peeters S.H."/>
            <person name="Heuer A."/>
            <person name="Rast P."/>
            <person name="Oberbeckmann S."/>
            <person name="Bunk B."/>
            <person name="Jeske O."/>
            <person name="Meyerdierks A."/>
            <person name="Storesund J.E."/>
            <person name="Kallscheuer N."/>
            <person name="Luecker S."/>
            <person name="Lage O.M."/>
            <person name="Pohl T."/>
            <person name="Merkel B.J."/>
            <person name="Hornburger P."/>
            <person name="Mueller R.-W."/>
            <person name="Bruemmer F."/>
            <person name="Labrenz M."/>
            <person name="Spormann A.M."/>
            <person name="Op den Camp H."/>
            <person name="Overmann J."/>
            <person name="Amann R."/>
            <person name="Jetten M.S.M."/>
            <person name="Mascher T."/>
            <person name="Medema M.H."/>
            <person name="Devos D.P."/>
            <person name="Kaster A.-K."/>
            <person name="Ovreas L."/>
            <person name="Rohde M."/>
            <person name="Galperin M.Y."/>
            <person name="Jogler C."/>
        </authorList>
    </citation>
    <scope>NUCLEOTIDE SEQUENCE [LARGE SCALE GENOMIC DNA]</scope>
    <source>
        <strain evidence="1 2">V144</strain>
    </source>
</reference>
<accession>A0A517VU08</accession>
<proteinExistence type="predicted"/>
<dbReference type="RefSeq" id="WP_144984708.1">
    <property type="nucleotide sequence ID" value="NZ_CP037920.1"/>
</dbReference>
<gene>
    <name evidence="1" type="ORF">V144x_19480</name>
</gene>
<dbReference type="InterPro" id="IPR034660">
    <property type="entry name" value="DinB/YfiT-like"/>
</dbReference>
<dbReference type="SUPFAM" id="SSF109854">
    <property type="entry name" value="DinB/YfiT-like putative metalloenzymes"/>
    <property type="match status" value="1"/>
</dbReference>